<dbReference type="EMBL" id="JBFRYA010000001">
    <property type="protein sequence ID" value="MEX1667631.1"/>
    <property type="molecule type" value="Genomic_DNA"/>
</dbReference>
<evidence type="ECO:0000256" key="4">
    <source>
        <dbReference type="ARBA" id="ARBA00044517"/>
    </source>
</evidence>
<dbReference type="PANTHER" id="PTHR13615:SF3">
    <property type="entry name" value="GLYCOSYLTRANSFERASE-LIKE DOMAIN-CONTAINING PROTEIN 1"/>
    <property type="match status" value="1"/>
</dbReference>
<evidence type="ECO:0000313" key="8">
    <source>
        <dbReference type="EMBL" id="MEX1667631.1"/>
    </source>
</evidence>
<evidence type="ECO:0000256" key="5">
    <source>
        <dbReference type="ARBA" id="ARBA00044539"/>
    </source>
</evidence>
<comment type="similarity">
    <text evidence="1">Belongs to the glycosyltransferase group 1 family. Glycosyltransferase 4 subfamily.</text>
</comment>
<dbReference type="Proteomes" id="UP001557485">
    <property type="component" value="Unassembled WGS sequence"/>
</dbReference>
<keyword evidence="3" id="KW-0808">Transferase</keyword>
<dbReference type="Pfam" id="PF12038">
    <property type="entry name" value="QTMAN_N"/>
    <property type="match status" value="1"/>
</dbReference>
<protein>
    <recommendedName>
        <fullName evidence="5">tRNA-queuosine alpha-mannosyltransferase</fullName>
        <ecNumber evidence="4">2.4.1.110</ecNumber>
    </recommendedName>
</protein>
<dbReference type="InterPro" id="IPR051862">
    <property type="entry name" value="GT-like_domain_containing_1"/>
</dbReference>
<evidence type="ECO:0000256" key="1">
    <source>
        <dbReference type="ARBA" id="ARBA00009481"/>
    </source>
</evidence>
<organism evidence="8 9">
    <name type="scientific">Zhongshania guokunii</name>
    <dbReference type="NCBI Taxonomy" id="641783"/>
    <lineage>
        <taxon>Bacteria</taxon>
        <taxon>Pseudomonadati</taxon>
        <taxon>Pseudomonadota</taxon>
        <taxon>Gammaproteobacteria</taxon>
        <taxon>Cellvibrionales</taxon>
        <taxon>Spongiibacteraceae</taxon>
        <taxon>Zhongshania</taxon>
    </lineage>
</organism>
<sequence>MRVLVLSAYHADSHRSWLDGLMRHMPDVEWTVLTLPPRYFSWRVRGNSLSWAMLNRDTLAADYDLILATSMTDLSALRGLVPEICRWPTLVYFHENQFSYPASEQQRDWLEPQMLNIYTALAADKVIFNSDYNRQTLLDGSDQLLAKLPDFVPREQVRSQLAQAVVLPVGIEPLAEPRQVRVSGDRLNVLWNHRWEYDKGPSRLLALVMECDKQGLAIDFYFAGQQFRQRPPEFDAIKQCVENSACLVLKQFGFVADGNHYQDLQRSCDVVLSTAIHDFQGLAVLQAVAAGCVPLVPDRLCYPEWFAEDYRYLSSEDDGADAIVLEARGAVQKLGQLLSRKTRGELPLVDVSALTWPVLIPAYRQLLQNMLIT</sequence>
<keyword evidence="9" id="KW-1185">Reference proteome</keyword>
<dbReference type="SUPFAM" id="SSF53756">
    <property type="entry name" value="UDP-Glycosyltransferase/glycogen phosphorylase"/>
    <property type="match status" value="1"/>
</dbReference>
<evidence type="ECO:0000256" key="3">
    <source>
        <dbReference type="ARBA" id="ARBA00022679"/>
    </source>
</evidence>
<evidence type="ECO:0000313" key="9">
    <source>
        <dbReference type="Proteomes" id="UP001557485"/>
    </source>
</evidence>
<comment type="caution">
    <text evidence="8">The sequence shown here is derived from an EMBL/GenBank/DDBJ whole genome shotgun (WGS) entry which is preliminary data.</text>
</comment>
<evidence type="ECO:0000256" key="2">
    <source>
        <dbReference type="ARBA" id="ARBA00022676"/>
    </source>
</evidence>
<dbReference type="PANTHER" id="PTHR13615">
    <property type="entry name" value="GLYCOSYLTRANSFERASE-LIKE 1"/>
    <property type="match status" value="1"/>
</dbReference>
<keyword evidence="2" id="KW-0328">Glycosyltransferase</keyword>
<gene>
    <name evidence="8" type="ORF">AB4876_01830</name>
</gene>
<dbReference type="InterPro" id="IPR022701">
    <property type="entry name" value="QTMAN_N"/>
</dbReference>
<evidence type="ECO:0000256" key="6">
    <source>
        <dbReference type="ARBA" id="ARBA00048439"/>
    </source>
</evidence>
<reference evidence="8 9" key="1">
    <citation type="journal article" date="2011" name="Int. J. Syst. Evol. Microbiol.">
        <title>Zhongshania antarctica gen. nov., sp. nov. and Zhongshania guokunii sp. nov., gammaproteobacteria respectively isolated from coastal attached (fast) ice and surface seawater of the Antarctic.</title>
        <authorList>
            <person name="Li H.J."/>
            <person name="Zhang X.Y."/>
            <person name="Chen C.X."/>
            <person name="Zhang Y.J."/>
            <person name="Gao Z.M."/>
            <person name="Yu Y."/>
            <person name="Chen X.L."/>
            <person name="Chen B."/>
            <person name="Zhang Y.Z."/>
        </authorList>
    </citation>
    <scope>NUCLEOTIDE SEQUENCE [LARGE SCALE GENOMIC DNA]</scope>
    <source>
        <strain evidence="8 9">ZS6-22T</strain>
    </source>
</reference>
<dbReference type="RefSeq" id="WP_368379947.1">
    <property type="nucleotide sequence ID" value="NZ_JBFRYA010000001.1"/>
</dbReference>
<proteinExistence type="inferred from homology"/>
<comment type="catalytic activity">
    <reaction evidence="6">
        <text>queuosine(34) in tRNA(Asp) + GDP-alpha-D-mannose = O-4''-alpha-D-mannosylqueuosine(34) in tRNA(Asp) + GDP + H(+)</text>
        <dbReference type="Rhea" id="RHEA:12885"/>
        <dbReference type="Rhea" id="RHEA-COMP:18572"/>
        <dbReference type="Rhea" id="RHEA-COMP:18581"/>
        <dbReference type="ChEBI" id="CHEBI:15378"/>
        <dbReference type="ChEBI" id="CHEBI:57527"/>
        <dbReference type="ChEBI" id="CHEBI:58189"/>
        <dbReference type="ChEBI" id="CHEBI:194431"/>
        <dbReference type="ChEBI" id="CHEBI:194442"/>
        <dbReference type="EC" id="2.4.1.110"/>
    </reaction>
    <physiologicalReaction direction="left-to-right" evidence="6">
        <dbReference type="Rhea" id="RHEA:12886"/>
    </physiologicalReaction>
</comment>
<dbReference type="Gene3D" id="3.40.50.2000">
    <property type="entry name" value="Glycogen Phosphorylase B"/>
    <property type="match status" value="1"/>
</dbReference>
<dbReference type="EC" id="2.4.1.110" evidence="4"/>
<accession>A0ABV3U2D4</accession>
<evidence type="ECO:0000259" key="7">
    <source>
        <dbReference type="Pfam" id="PF12038"/>
    </source>
</evidence>
<feature type="domain" description="tRNA-queuosine alpha-mannosyltransferase N-terminal" evidence="7">
    <location>
        <begin position="2"/>
        <end position="171"/>
    </location>
</feature>
<name>A0ABV3U2D4_9GAMM</name>